<dbReference type="Proteomes" id="UP000242515">
    <property type="component" value="Unassembled WGS sequence"/>
</dbReference>
<evidence type="ECO:0000313" key="3">
    <source>
        <dbReference type="Proteomes" id="UP000242515"/>
    </source>
</evidence>
<feature type="transmembrane region" description="Helical" evidence="1">
    <location>
        <begin position="160"/>
        <end position="177"/>
    </location>
</feature>
<dbReference type="RefSeq" id="WP_092673370.1">
    <property type="nucleotide sequence ID" value="NZ_FOGC01000002.1"/>
</dbReference>
<organism evidence="2 3">
    <name type="scientific">Rosenbergiella nectarea</name>
    <dbReference type="NCBI Taxonomy" id="988801"/>
    <lineage>
        <taxon>Bacteria</taxon>
        <taxon>Pseudomonadati</taxon>
        <taxon>Pseudomonadota</taxon>
        <taxon>Gammaproteobacteria</taxon>
        <taxon>Enterobacterales</taxon>
        <taxon>Erwiniaceae</taxon>
        <taxon>Rosenbergiella</taxon>
    </lineage>
</organism>
<accession>A0A1H9FKM5</accession>
<dbReference type="InterPro" id="IPR049458">
    <property type="entry name" value="EpsG-like"/>
</dbReference>
<gene>
    <name evidence="2" type="ORF">SAMN05216522_102342</name>
</gene>
<reference evidence="3" key="1">
    <citation type="submission" date="2016-10" db="EMBL/GenBank/DDBJ databases">
        <authorList>
            <person name="Varghese N."/>
            <person name="Submissions S."/>
        </authorList>
    </citation>
    <scope>NUCLEOTIDE SEQUENCE [LARGE SCALE GENOMIC DNA]</scope>
    <source>
        <strain evidence="3">8N4</strain>
    </source>
</reference>
<feature type="transmembrane region" description="Helical" evidence="1">
    <location>
        <begin position="257"/>
        <end position="279"/>
    </location>
</feature>
<keyword evidence="1" id="KW-0812">Transmembrane</keyword>
<keyword evidence="3" id="KW-1185">Reference proteome</keyword>
<evidence type="ECO:0000313" key="2">
    <source>
        <dbReference type="EMBL" id="SEQ38043.1"/>
    </source>
</evidence>
<feature type="transmembrane region" description="Helical" evidence="1">
    <location>
        <begin position="6"/>
        <end position="26"/>
    </location>
</feature>
<name>A0A1H9FKM5_9GAMM</name>
<feature type="transmembrane region" description="Helical" evidence="1">
    <location>
        <begin position="35"/>
        <end position="54"/>
    </location>
</feature>
<feature type="transmembrane region" description="Helical" evidence="1">
    <location>
        <begin position="98"/>
        <end position="119"/>
    </location>
</feature>
<feature type="transmembrane region" description="Helical" evidence="1">
    <location>
        <begin position="291"/>
        <end position="311"/>
    </location>
</feature>
<sequence>MLNPTLFLVFYIFTYILLCLFLIFTVKVRLSGPRFITISFILLISFVCGLRDQYVGTDTYTFYSLTKLMVSADSYLWAKDYVYYFFSRLGYQIAGYQLSVLLTTVITSSALALAVLRIIKISFKSDRSNNIIMTKTVCITLIFILMMSSSDFLMQIANQTRQIMALAIFILAITYFYENKYIIFSILTVLAIFSHHSLVLVILALIVSMTVKNIKIHFLILMGSFLLFATGISTHLLDAFGLGVSEGSIYAQALNSAASLYIKTVITIGLGLILYFLYYKKYGKYGHGFEFIFIRIYMMLASLSILYLGFAEASNRIQRYEGVIFPIILILILRKYRINALHIIVVLIISASYFSFMMSYYSTLKTLGFYSSEIKLL</sequence>
<feature type="transmembrane region" description="Helical" evidence="1">
    <location>
        <begin position="340"/>
        <end position="361"/>
    </location>
</feature>
<protein>
    <submittedName>
        <fullName evidence="2">EpsG family protein</fullName>
    </submittedName>
</protein>
<keyword evidence="1" id="KW-1133">Transmembrane helix</keyword>
<proteinExistence type="predicted"/>
<feature type="transmembrane region" description="Helical" evidence="1">
    <location>
        <begin position="218"/>
        <end position="237"/>
    </location>
</feature>
<dbReference type="EMBL" id="FOGC01000002">
    <property type="protein sequence ID" value="SEQ38043.1"/>
    <property type="molecule type" value="Genomic_DNA"/>
</dbReference>
<keyword evidence="1" id="KW-0472">Membrane</keyword>
<evidence type="ECO:0000256" key="1">
    <source>
        <dbReference type="SAM" id="Phobius"/>
    </source>
</evidence>
<dbReference type="STRING" id="988801.SAMN05216522_102342"/>
<dbReference type="AlphaFoldDB" id="A0A1H9FKM5"/>
<feature type="transmembrane region" description="Helical" evidence="1">
    <location>
        <begin position="131"/>
        <end position="148"/>
    </location>
</feature>
<dbReference type="Pfam" id="PF14897">
    <property type="entry name" value="EpsG"/>
    <property type="match status" value="1"/>
</dbReference>
<dbReference type="OrthoDB" id="9973913at2"/>
<feature type="transmembrane region" description="Helical" evidence="1">
    <location>
        <begin position="183"/>
        <end position="206"/>
    </location>
</feature>